<dbReference type="GO" id="GO:0016836">
    <property type="term" value="F:hydro-lyase activity"/>
    <property type="evidence" value="ECO:0007669"/>
    <property type="project" value="TreeGrafter"/>
</dbReference>
<reference evidence="7 8" key="1">
    <citation type="submission" date="2015-12" db="EMBL/GenBank/DDBJ databases">
        <title>Genome sequence of Thalassospira lucentensis MCCC 1A02072.</title>
        <authorList>
            <person name="Lu L."/>
            <person name="Lai Q."/>
            <person name="Shao Z."/>
            <person name="Qian P."/>
        </authorList>
    </citation>
    <scope>NUCLEOTIDE SEQUENCE [LARGE SCALE GENOMIC DNA]</scope>
    <source>
        <strain evidence="7 8">MCCC 1A02072</strain>
    </source>
</reference>
<evidence type="ECO:0000256" key="5">
    <source>
        <dbReference type="ARBA" id="ARBA00037410"/>
    </source>
</evidence>
<evidence type="ECO:0000256" key="1">
    <source>
        <dbReference type="ARBA" id="ARBA00005254"/>
    </source>
</evidence>
<dbReference type="CDD" id="cd06558">
    <property type="entry name" value="crotonase-like"/>
    <property type="match status" value="1"/>
</dbReference>
<comment type="similarity">
    <text evidence="1">Belongs to the enoyl-CoA hydratase/isomerase family.</text>
</comment>
<evidence type="ECO:0000313" key="8">
    <source>
        <dbReference type="Proteomes" id="UP000076335"/>
    </source>
</evidence>
<dbReference type="OrthoDB" id="9795613at2"/>
<protein>
    <recommendedName>
        <fullName evidence="6">Enoyl-CoA hydratase domain-containing protein 3, mitochondrial</fullName>
    </recommendedName>
</protein>
<dbReference type="NCBIfam" id="NF006008">
    <property type="entry name" value="PRK08139.1"/>
    <property type="match status" value="1"/>
</dbReference>
<dbReference type="PANTHER" id="PTHR43602:SF1">
    <property type="entry name" value="ENOYL-COA HYDRATASE DOMAIN-CONTAINING PROTEIN 3, MITOCHONDRIAL"/>
    <property type="match status" value="1"/>
</dbReference>
<evidence type="ECO:0000313" key="7">
    <source>
        <dbReference type="EMBL" id="KZB64535.1"/>
    </source>
</evidence>
<gene>
    <name evidence="7" type="ORF">AUP42_01120</name>
</gene>
<dbReference type="SUPFAM" id="SSF52096">
    <property type="entry name" value="ClpP/crotonase"/>
    <property type="match status" value="1"/>
</dbReference>
<dbReference type="AlphaFoldDB" id="A0A154L519"/>
<comment type="caution">
    <text evidence="7">The sequence shown here is derived from an EMBL/GenBank/DDBJ whole genome shotgun (WGS) entry which is preliminary data.</text>
</comment>
<keyword evidence="4" id="KW-0443">Lipid metabolism</keyword>
<dbReference type="Gene3D" id="3.90.226.10">
    <property type="entry name" value="2-enoyl-CoA Hydratase, Chain A, domain 1"/>
    <property type="match status" value="1"/>
</dbReference>
<dbReference type="InterPro" id="IPR014748">
    <property type="entry name" value="Enoyl-CoA_hydra_C"/>
</dbReference>
<evidence type="ECO:0000256" key="2">
    <source>
        <dbReference type="ARBA" id="ARBA00022832"/>
    </source>
</evidence>
<organism evidence="7 8">
    <name type="scientific">Thalassospira lucentensis</name>
    <dbReference type="NCBI Taxonomy" id="168935"/>
    <lineage>
        <taxon>Bacteria</taxon>
        <taxon>Pseudomonadati</taxon>
        <taxon>Pseudomonadota</taxon>
        <taxon>Alphaproteobacteria</taxon>
        <taxon>Rhodospirillales</taxon>
        <taxon>Thalassospiraceae</taxon>
        <taxon>Thalassospira</taxon>
    </lineage>
</organism>
<dbReference type="InterPro" id="IPR001753">
    <property type="entry name" value="Enoyl-CoA_hydra/iso"/>
</dbReference>
<evidence type="ECO:0000256" key="3">
    <source>
        <dbReference type="ARBA" id="ARBA00022946"/>
    </source>
</evidence>
<keyword evidence="3" id="KW-0809">Transit peptide</keyword>
<proteinExistence type="inferred from homology"/>
<dbReference type="Gene3D" id="1.10.12.10">
    <property type="entry name" value="Lyase 2-enoyl-coa Hydratase, Chain A, domain 2"/>
    <property type="match status" value="1"/>
</dbReference>
<sequence>MTSNSPTSHTDANELVLREDQGPVATLTLNAPQSRNALSGAMMGALHTALDKIANDETIRCVILAANGPAFCAGHDLKEMNGISACDGHAALFSQCSALMMRIVTLPQPVIARVHAVATAAGCQLVASCDLAVAGSYAKFATPGVNIGLFCSTPMVALSRNVSRKHAMRMLLTGDPIDAQTAWQMGLISDVVEDDDLITATDDLAKRIASRSGMTVKLGKEAFYRQLEMPLSAAYDYASGVMTENMQKHDAREGIEAFVEKRHPEWRHE</sequence>
<evidence type="ECO:0000256" key="4">
    <source>
        <dbReference type="ARBA" id="ARBA00023098"/>
    </source>
</evidence>
<dbReference type="Pfam" id="PF00378">
    <property type="entry name" value="ECH_1"/>
    <property type="match status" value="1"/>
</dbReference>
<dbReference type="InterPro" id="IPR052377">
    <property type="entry name" value="Mitochondrial_ECH-domain"/>
</dbReference>
<dbReference type="EMBL" id="LPVY01000012">
    <property type="protein sequence ID" value="KZB64535.1"/>
    <property type="molecule type" value="Genomic_DNA"/>
</dbReference>
<evidence type="ECO:0000256" key="6">
    <source>
        <dbReference type="ARBA" id="ARBA00040545"/>
    </source>
</evidence>
<dbReference type="GO" id="GO:0006631">
    <property type="term" value="P:fatty acid metabolic process"/>
    <property type="evidence" value="ECO:0007669"/>
    <property type="project" value="UniProtKB-KW"/>
</dbReference>
<comment type="function">
    <text evidence="5">May play a role in fatty acid biosynthesis and insulin sensitivity.</text>
</comment>
<dbReference type="PANTHER" id="PTHR43602">
    <property type="match status" value="1"/>
</dbReference>
<name>A0A154L519_9PROT</name>
<dbReference type="InterPro" id="IPR029045">
    <property type="entry name" value="ClpP/crotonase-like_dom_sf"/>
</dbReference>
<dbReference type="Proteomes" id="UP000076335">
    <property type="component" value="Unassembled WGS sequence"/>
</dbReference>
<keyword evidence="2" id="KW-0276">Fatty acid metabolism</keyword>
<accession>A0A154L519</accession>
<dbReference type="RefSeq" id="WP_062951796.1">
    <property type="nucleotide sequence ID" value="NZ_LPVY01000012.1"/>
</dbReference>